<dbReference type="SUPFAM" id="SSF140453">
    <property type="entry name" value="EsxAB dimer-like"/>
    <property type="match status" value="1"/>
</dbReference>
<name>A0A417Y180_9ACTN</name>
<keyword evidence="2" id="KW-1185">Reference proteome</keyword>
<dbReference type="AlphaFoldDB" id="A0A417Y180"/>
<sequence length="112" mass="11776">MGRDDGGGYNTPYIDVDVTSMRDAAEELAGTANRLVDHVDELMDKAALPLGTFAPDADVYRAYAFWWGRWSALLETAEPAIRGAATTTAKAADGFATVDASGHIDITLPGGG</sequence>
<reference evidence="1 2" key="1">
    <citation type="submission" date="2018-09" db="EMBL/GenBank/DDBJ databases">
        <title>Genome sequencing of Nocardioides immobilis CCTCC AB 2017083 for comparison to Nocardioides silvaticus.</title>
        <authorList>
            <person name="Li C."/>
            <person name="Wang G."/>
        </authorList>
    </citation>
    <scope>NUCLEOTIDE SEQUENCE [LARGE SCALE GENOMIC DNA]</scope>
    <source>
        <strain evidence="1 2">CCTCC AB 2017083</strain>
    </source>
</reference>
<accession>A0A417Y180</accession>
<dbReference type="RefSeq" id="WP_118925831.1">
    <property type="nucleotide sequence ID" value="NZ_QXGH01000017.1"/>
</dbReference>
<gene>
    <name evidence="1" type="ORF">D0Z08_13840</name>
</gene>
<dbReference type="InterPro" id="IPR036689">
    <property type="entry name" value="ESAT-6-like_sf"/>
</dbReference>
<protein>
    <submittedName>
        <fullName evidence="1">Uncharacterized protein</fullName>
    </submittedName>
</protein>
<dbReference type="Gene3D" id="1.10.287.1060">
    <property type="entry name" value="ESAT-6-like"/>
    <property type="match status" value="1"/>
</dbReference>
<proteinExistence type="predicted"/>
<dbReference type="EMBL" id="QXGH01000017">
    <property type="protein sequence ID" value="RHW26418.1"/>
    <property type="molecule type" value="Genomic_DNA"/>
</dbReference>
<evidence type="ECO:0000313" key="2">
    <source>
        <dbReference type="Proteomes" id="UP000283644"/>
    </source>
</evidence>
<organism evidence="1 2">
    <name type="scientific">Nocardioides immobilis</name>
    <dbReference type="NCBI Taxonomy" id="2049295"/>
    <lineage>
        <taxon>Bacteria</taxon>
        <taxon>Bacillati</taxon>
        <taxon>Actinomycetota</taxon>
        <taxon>Actinomycetes</taxon>
        <taxon>Propionibacteriales</taxon>
        <taxon>Nocardioidaceae</taxon>
        <taxon>Nocardioides</taxon>
    </lineage>
</organism>
<comment type="caution">
    <text evidence="1">The sequence shown here is derived from an EMBL/GenBank/DDBJ whole genome shotgun (WGS) entry which is preliminary data.</text>
</comment>
<evidence type="ECO:0000313" key="1">
    <source>
        <dbReference type="EMBL" id="RHW26418.1"/>
    </source>
</evidence>
<dbReference type="Proteomes" id="UP000283644">
    <property type="component" value="Unassembled WGS sequence"/>
</dbReference>